<keyword evidence="1" id="KW-0732">Signal</keyword>
<dbReference type="AlphaFoldDB" id="A0A8D7AF38"/>
<dbReference type="Gene3D" id="3.90.1140.10">
    <property type="entry name" value="Cyclic phosphodiesterase"/>
    <property type="match status" value="1"/>
</dbReference>
<reference evidence="2" key="1">
    <citation type="submission" date="2021-03" db="EMBL/GenBank/DDBJ databases">
        <authorList>
            <consortium name="Genoscope - CEA"/>
            <person name="William W."/>
        </authorList>
    </citation>
    <scope>NUCLEOTIDE SEQUENCE</scope>
    <source>
        <strain evidence="2">Doubled-haploid Pahang</strain>
    </source>
</reference>
<dbReference type="InterPro" id="IPR009097">
    <property type="entry name" value="Cyclic_Pdiesterase"/>
</dbReference>
<dbReference type="Pfam" id="PF07823">
    <property type="entry name" value="CPDase"/>
    <property type="match status" value="1"/>
</dbReference>
<organism evidence="2">
    <name type="scientific">Musa acuminata subsp. malaccensis</name>
    <name type="common">Wild banana</name>
    <name type="synonym">Musa malaccensis</name>
    <dbReference type="NCBI Taxonomy" id="214687"/>
    <lineage>
        <taxon>Eukaryota</taxon>
        <taxon>Viridiplantae</taxon>
        <taxon>Streptophyta</taxon>
        <taxon>Embryophyta</taxon>
        <taxon>Tracheophyta</taxon>
        <taxon>Spermatophyta</taxon>
        <taxon>Magnoliopsida</taxon>
        <taxon>Liliopsida</taxon>
        <taxon>Zingiberales</taxon>
        <taxon>Musaceae</taxon>
        <taxon>Musa</taxon>
    </lineage>
</organism>
<name>A0A8D7AF38_MUSAM</name>
<dbReference type="GO" id="GO:0004112">
    <property type="term" value="F:cyclic-nucleotide phosphodiesterase activity"/>
    <property type="evidence" value="ECO:0007669"/>
    <property type="project" value="InterPro"/>
</dbReference>
<protein>
    <submittedName>
        <fullName evidence="2">(wild Malaysian banana) hypothetical protein</fullName>
    </submittedName>
</protein>
<dbReference type="EMBL" id="HG996471">
    <property type="protein sequence ID" value="CAG1847597.1"/>
    <property type="molecule type" value="Genomic_DNA"/>
</dbReference>
<dbReference type="SUPFAM" id="SSF55144">
    <property type="entry name" value="LigT-like"/>
    <property type="match status" value="1"/>
</dbReference>
<feature type="chain" id="PRO_5034135834" evidence="1">
    <location>
        <begin position="17"/>
        <end position="111"/>
    </location>
</feature>
<dbReference type="PANTHER" id="PTHR28141:SF1">
    <property type="entry name" value="2',3'-CYCLIC-NUCLEOTIDE 3'-PHOSPHODIESTERASE"/>
    <property type="match status" value="1"/>
</dbReference>
<feature type="signal peptide" evidence="1">
    <location>
        <begin position="1"/>
        <end position="16"/>
    </location>
</feature>
<dbReference type="InterPro" id="IPR012386">
    <property type="entry name" value="Cyclic-nucl_3Pdiesterase"/>
</dbReference>
<accession>A0A8D7AF38</accession>
<evidence type="ECO:0000256" key="1">
    <source>
        <dbReference type="SAM" id="SignalP"/>
    </source>
</evidence>
<sequence length="111" mass="11971">MLVPLCSLILITAGVDRPPSFPAAMAGAPMKASTKAYSVWALPPDDVRDRLKRLVSPLRSEFGGPAFEPHITVVGSIGLAPDDALRRFRSTCAALSPYLDPFSEIKCINLF</sequence>
<dbReference type="PANTHER" id="PTHR28141">
    <property type="entry name" value="2',3'-CYCLIC-NUCLEOTIDE 3'-PHOSPHODIESTERASE"/>
    <property type="match status" value="1"/>
</dbReference>
<evidence type="ECO:0000313" key="2">
    <source>
        <dbReference type="EMBL" id="CAG1847597.1"/>
    </source>
</evidence>
<proteinExistence type="predicted"/>
<gene>
    <name evidence="2" type="ORF">GSMUA_173920.1</name>
</gene>